<protein>
    <submittedName>
        <fullName evidence="1">Uncharacterized protein</fullName>
    </submittedName>
</protein>
<sequence length="127" mass="14337">MALDPGKIPNLSVMPISLKLDRSIHKKLSTVHCIAQEKFMQRQSIRLKLQSFQKHQLDVISILEGQKEKVVFCFEVASRSVVLNSCLGSRLRKQCFPFRLPSAMKNKSGLVVFISVEAITTEAKTVH</sequence>
<gene>
    <name evidence="1" type="ORF">K0M31_001263</name>
</gene>
<proteinExistence type="predicted"/>
<dbReference type="Proteomes" id="UP001177670">
    <property type="component" value="Unassembled WGS sequence"/>
</dbReference>
<dbReference type="AlphaFoldDB" id="A0AA40GFC5"/>
<dbReference type="EMBL" id="JAHYIQ010000001">
    <property type="protein sequence ID" value="KAK1136724.1"/>
    <property type="molecule type" value="Genomic_DNA"/>
</dbReference>
<keyword evidence="2" id="KW-1185">Reference proteome</keyword>
<name>A0AA40GFC5_9HYME</name>
<evidence type="ECO:0000313" key="1">
    <source>
        <dbReference type="EMBL" id="KAK1136724.1"/>
    </source>
</evidence>
<comment type="caution">
    <text evidence="1">The sequence shown here is derived from an EMBL/GenBank/DDBJ whole genome shotgun (WGS) entry which is preliminary data.</text>
</comment>
<organism evidence="1 2">
    <name type="scientific">Melipona bicolor</name>
    <dbReference type="NCBI Taxonomy" id="60889"/>
    <lineage>
        <taxon>Eukaryota</taxon>
        <taxon>Metazoa</taxon>
        <taxon>Ecdysozoa</taxon>
        <taxon>Arthropoda</taxon>
        <taxon>Hexapoda</taxon>
        <taxon>Insecta</taxon>
        <taxon>Pterygota</taxon>
        <taxon>Neoptera</taxon>
        <taxon>Endopterygota</taxon>
        <taxon>Hymenoptera</taxon>
        <taxon>Apocrita</taxon>
        <taxon>Aculeata</taxon>
        <taxon>Apoidea</taxon>
        <taxon>Anthophila</taxon>
        <taxon>Apidae</taxon>
        <taxon>Melipona</taxon>
    </lineage>
</organism>
<accession>A0AA40GFC5</accession>
<reference evidence="1" key="1">
    <citation type="submission" date="2021-10" db="EMBL/GenBank/DDBJ databases">
        <title>Melipona bicolor Genome sequencing and assembly.</title>
        <authorList>
            <person name="Araujo N.S."/>
            <person name="Arias M.C."/>
        </authorList>
    </citation>
    <scope>NUCLEOTIDE SEQUENCE</scope>
    <source>
        <strain evidence="1">USP_2M_L1-L4_2017</strain>
        <tissue evidence="1">Whole body</tissue>
    </source>
</reference>
<evidence type="ECO:0000313" key="2">
    <source>
        <dbReference type="Proteomes" id="UP001177670"/>
    </source>
</evidence>